<reference evidence="4" key="1">
    <citation type="submission" date="2022-08" db="EMBL/GenBank/DDBJ databases">
        <title>Catabolic pathway analysis in culturable SAR92 clade bacteria reveals their overlooked roles in DMSP degradation in coastal seas.</title>
        <authorList>
            <person name="He X."/>
            <person name="Zhang X."/>
            <person name="Zhang Y."/>
        </authorList>
    </citation>
    <scope>NUCLEOTIDE SEQUENCE</scope>
    <source>
        <strain evidence="4">H455</strain>
    </source>
</reference>
<gene>
    <name evidence="4" type="ORF">NYF23_03450</name>
</gene>
<evidence type="ECO:0000256" key="3">
    <source>
        <dbReference type="SAM" id="Phobius"/>
    </source>
</evidence>
<keyword evidence="1" id="KW-0175">Coiled coil</keyword>
<dbReference type="Proteomes" id="UP001059934">
    <property type="component" value="Chromosome"/>
</dbReference>
<accession>A0ABY5TPM1</accession>
<dbReference type="InterPro" id="IPR007470">
    <property type="entry name" value="HemX"/>
</dbReference>
<feature type="coiled-coil region" evidence="1">
    <location>
        <begin position="81"/>
        <end position="108"/>
    </location>
</feature>
<keyword evidence="3" id="KW-0812">Transmembrane</keyword>
<proteinExistence type="predicted"/>
<keyword evidence="3" id="KW-0472">Membrane</keyword>
<evidence type="ECO:0000313" key="4">
    <source>
        <dbReference type="EMBL" id="UVW35675.1"/>
    </source>
</evidence>
<feature type="region of interest" description="Disordered" evidence="2">
    <location>
        <begin position="1"/>
        <end position="42"/>
    </location>
</feature>
<dbReference type="Pfam" id="PF04375">
    <property type="entry name" value="HemX"/>
    <property type="match status" value="1"/>
</dbReference>
<dbReference type="PANTHER" id="PTHR38043:SF1">
    <property type="entry name" value="PROTEIN HEMX"/>
    <property type="match status" value="1"/>
</dbReference>
<feature type="compositionally biased region" description="Basic and acidic residues" evidence="2">
    <location>
        <begin position="1"/>
        <end position="19"/>
    </location>
</feature>
<dbReference type="EMBL" id="CP103416">
    <property type="protein sequence ID" value="UVW35675.1"/>
    <property type="molecule type" value="Genomic_DNA"/>
</dbReference>
<feature type="transmembrane region" description="Helical" evidence="3">
    <location>
        <begin position="50"/>
        <end position="71"/>
    </location>
</feature>
<sequence length="383" mass="42551">MVTEKKPAAPAASDKKESAKAGSSVADKPPAKNKASQAPVNKSPKNPFPWFKTILLLLLIAALAGSSWFGWMQWQQRSVLAEGLQSNLIAFENNVERQQQAVIRASQEQSQTIKALQDQLYSLRLLTNRQAEQILTLGTATRGDWLLAEATYLVRLANQRLQVERSIENPLAILESVDSIFIQINDPELLAVRNALAIDIAALRMTEIVDREGIYLELQAISSALETLSILQPRADDEAAQQAQAVQNSQQAPSSLTETLERFSEKFGNLIVLQKRQQPIEPLLSRAERTMVRQNFYLLLEQAQSALLREEQIIYSSSLNKAEALLRRYFQLNSESEALIARLQALAERSVSQQLPDISGSQNAIQTALNLRHGSTADEGAEQ</sequence>
<evidence type="ECO:0000256" key="1">
    <source>
        <dbReference type="SAM" id="Coils"/>
    </source>
</evidence>
<keyword evidence="3" id="KW-1133">Transmembrane helix</keyword>
<keyword evidence="5" id="KW-1185">Reference proteome</keyword>
<protein>
    <submittedName>
        <fullName evidence="4">Uroporphyrinogen-III C-methyltransferase</fullName>
    </submittedName>
</protein>
<evidence type="ECO:0000313" key="5">
    <source>
        <dbReference type="Proteomes" id="UP001059934"/>
    </source>
</evidence>
<organism evidence="4 5">
    <name type="scientific">SAR92 clade bacterium H455</name>
    <dbReference type="NCBI Taxonomy" id="2974818"/>
    <lineage>
        <taxon>Bacteria</taxon>
        <taxon>Pseudomonadati</taxon>
        <taxon>Pseudomonadota</taxon>
        <taxon>Gammaproteobacteria</taxon>
        <taxon>Cellvibrionales</taxon>
        <taxon>Porticoccaceae</taxon>
        <taxon>SAR92 clade</taxon>
    </lineage>
</organism>
<evidence type="ECO:0000256" key="2">
    <source>
        <dbReference type="SAM" id="MobiDB-lite"/>
    </source>
</evidence>
<name>A0ABY5TPM1_9GAMM</name>
<dbReference type="PANTHER" id="PTHR38043">
    <property type="entry name" value="PROTEIN HEMX"/>
    <property type="match status" value="1"/>
</dbReference>